<sequence>MIQQQKDRRLARLEEERNKPPVTILNVVAAVLAGVFFRMGSKRSWFVGAHLEEKLVYLYCEDPAEDRDEKLRTVVEEARWEALVQVGRGVYPNDVPDREAAVVLVFTCEEGWLDELTSPDREDEMNELASALEGVCDEVFASASDA</sequence>
<evidence type="ECO:0000313" key="2">
    <source>
        <dbReference type="EMBL" id="QDU90959.1"/>
    </source>
</evidence>
<proteinExistence type="predicted"/>
<gene>
    <name evidence="2" type="ORF">Pla175_43730</name>
</gene>
<evidence type="ECO:0000313" key="3">
    <source>
        <dbReference type="Proteomes" id="UP000317429"/>
    </source>
</evidence>
<dbReference type="AlphaFoldDB" id="A0A518DHK9"/>
<organism evidence="2 3">
    <name type="scientific">Pirellulimonas nuda</name>
    <dbReference type="NCBI Taxonomy" id="2528009"/>
    <lineage>
        <taxon>Bacteria</taxon>
        <taxon>Pseudomonadati</taxon>
        <taxon>Planctomycetota</taxon>
        <taxon>Planctomycetia</taxon>
        <taxon>Pirellulales</taxon>
        <taxon>Lacipirellulaceae</taxon>
        <taxon>Pirellulimonas</taxon>
    </lineage>
</organism>
<accession>A0A518DHK9</accession>
<dbReference type="EMBL" id="CP036291">
    <property type="protein sequence ID" value="QDU90959.1"/>
    <property type="molecule type" value="Genomic_DNA"/>
</dbReference>
<keyword evidence="3" id="KW-1185">Reference proteome</keyword>
<dbReference type="RefSeq" id="WP_145290477.1">
    <property type="nucleotide sequence ID" value="NZ_CP036291.1"/>
</dbReference>
<evidence type="ECO:0000256" key="1">
    <source>
        <dbReference type="SAM" id="Phobius"/>
    </source>
</evidence>
<name>A0A518DHK9_9BACT</name>
<reference evidence="2 3" key="1">
    <citation type="submission" date="2019-02" db="EMBL/GenBank/DDBJ databases">
        <title>Deep-cultivation of Planctomycetes and their phenomic and genomic characterization uncovers novel biology.</title>
        <authorList>
            <person name="Wiegand S."/>
            <person name="Jogler M."/>
            <person name="Boedeker C."/>
            <person name="Pinto D."/>
            <person name="Vollmers J."/>
            <person name="Rivas-Marin E."/>
            <person name="Kohn T."/>
            <person name="Peeters S.H."/>
            <person name="Heuer A."/>
            <person name="Rast P."/>
            <person name="Oberbeckmann S."/>
            <person name="Bunk B."/>
            <person name="Jeske O."/>
            <person name="Meyerdierks A."/>
            <person name="Storesund J.E."/>
            <person name="Kallscheuer N."/>
            <person name="Luecker S."/>
            <person name="Lage O.M."/>
            <person name="Pohl T."/>
            <person name="Merkel B.J."/>
            <person name="Hornburger P."/>
            <person name="Mueller R.-W."/>
            <person name="Bruemmer F."/>
            <person name="Labrenz M."/>
            <person name="Spormann A.M."/>
            <person name="Op den Camp H."/>
            <person name="Overmann J."/>
            <person name="Amann R."/>
            <person name="Jetten M.S.M."/>
            <person name="Mascher T."/>
            <person name="Medema M.H."/>
            <person name="Devos D.P."/>
            <person name="Kaster A.-K."/>
            <person name="Ovreas L."/>
            <person name="Rohde M."/>
            <person name="Galperin M.Y."/>
            <person name="Jogler C."/>
        </authorList>
    </citation>
    <scope>NUCLEOTIDE SEQUENCE [LARGE SCALE GENOMIC DNA]</scope>
    <source>
        <strain evidence="2 3">Pla175</strain>
    </source>
</reference>
<keyword evidence="1" id="KW-0812">Transmembrane</keyword>
<protein>
    <submittedName>
        <fullName evidence="2">Uncharacterized protein</fullName>
    </submittedName>
</protein>
<feature type="transmembrane region" description="Helical" evidence="1">
    <location>
        <begin position="21"/>
        <end position="40"/>
    </location>
</feature>
<dbReference type="KEGG" id="pnd:Pla175_43730"/>
<keyword evidence="1" id="KW-0472">Membrane</keyword>
<dbReference type="Proteomes" id="UP000317429">
    <property type="component" value="Chromosome"/>
</dbReference>
<keyword evidence="1" id="KW-1133">Transmembrane helix</keyword>